<dbReference type="Pfam" id="PF13621">
    <property type="entry name" value="Cupin_8"/>
    <property type="match status" value="1"/>
</dbReference>
<evidence type="ECO:0000256" key="1">
    <source>
        <dbReference type="ARBA" id="ARBA00022723"/>
    </source>
</evidence>
<organism evidence="7 8">
    <name type="scientific">Tegillarca granosa</name>
    <name type="common">Malaysian cockle</name>
    <name type="synonym">Anadara granosa</name>
    <dbReference type="NCBI Taxonomy" id="220873"/>
    <lineage>
        <taxon>Eukaryota</taxon>
        <taxon>Metazoa</taxon>
        <taxon>Spiralia</taxon>
        <taxon>Lophotrochozoa</taxon>
        <taxon>Mollusca</taxon>
        <taxon>Bivalvia</taxon>
        <taxon>Autobranchia</taxon>
        <taxon>Pteriomorphia</taxon>
        <taxon>Arcoida</taxon>
        <taxon>Arcoidea</taxon>
        <taxon>Arcidae</taxon>
        <taxon>Tegillarca</taxon>
    </lineage>
</organism>
<name>A0ABQ9E1H1_TEGGR</name>
<dbReference type="Gene3D" id="2.60.120.10">
    <property type="entry name" value="Jelly Rolls"/>
    <property type="match status" value="1"/>
</dbReference>
<evidence type="ECO:0000256" key="3">
    <source>
        <dbReference type="ARBA" id="ARBA00023038"/>
    </source>
</evidence>
<dbReference type="SUPFAM" id="SSF51197">
    <property type="entry name" value="Clavaminate synthase-like"/>
    <property type="match status" value="1"/>
</dbReference>
<dbReference type="InterPro" id="IPR001781">
    <property type="entry name" value="Znf_LIM"/>
</dbReference>
<dbReference type="SUPFAM" id="SSF57716">
    <property type="entry name" value="Glucocorticoid receptor-like (DNA-binding domain)"/>
    <property type="match status" value="3"/>
</dbReference>
<keyword evidence="3 4" id="KW-0440">LIM domain</keyword>
<dbReference type="SMART" id="SM00132">
    <property type="entry name" value="LIM"/>
    <property type="match status" value="2"/>
</dbReference>
<evidence type="ECO:0000256" key="4">
    <source>
        <dbReference type="PROSITE-ProRule" id="PRU00125"/>
    </source>
</evidence>
<keyword evidence="2 4" id="KW-0862">Zinc</keyword>
<comment type="caution">
    <text evidence="7">The sequence shown here is derived from an EMBL/GenBank/DDBJ whole genome shotgun (WGS) entry which is preliminary data.</text>
</comment>
<dbReference type="Pfam" id="PF00412">
    <property type="entry name" value="LIM"/>
    <property type="match status" value="2"/>
</dbReference>
<dbReference type="SMART" id="SM00558">
    <property type="entry name" value="JmjC"/>
    <property type="match status" value="1"/>
</dbReference>
<dbReference type="CDD" id="cd09404">
    <property type="entry name" value="LIM1_MLP84B_like"/>
    <property type="match status" value="1"/>
</dbReference>
<reference evidence="7 8" key="1">
    <citation type="submission" date="2022-12" db="EMBL/GenBank/DDBJ databases">
        <title>Chromosome-level genome of Tegillarca granosa.</title>
        <authorList>
            <person name="Kim J."/>
        </authorList>
    </citation>
    <scope>NUCLEOTIDE SEQUENCE [LARGE SCALE GENOMIC DNA]</scope>
    <source>
        <strain evidence="7">Teg-2019</strain>
        <tissue evidence="7">Adductor muscle</tissue>
    </source>
</reference>
<protein>
    <submittedName>
        <fullName evidence="7">Uncharacterized protein</fullName>
    </submittedName>
</protein>
<dbReference type="InterPro" id="IPR003347">
    <property type="entry name" value="JmjC_dom"/>
</dbReference>
<feature type="domain" description="JmjC" evidence="6">
    <location>
        <begin position="602"/>
        <end position="788"/>
    </location>
</feature>
<evidence type="ECO:0000313" key="7">
    <source>
        <dbReference type="EMBL" id="KAJ8299122.1"/>
    </source>
</evidence>
<dbReference type="InterPro" id="IPR014710">
    <property type="entry name" value="RmlC-like_jellyroll"/>
</dbReference>
<dbReference type="Proteomes" id="UP001217089">
    <property type="component" value="Unassembled WGS sequence"/>
</dbReference>
<evidence type="ECO:0000313" key="8">
    <source>
        <dbReference type="Proteomes" id="UP001217089"/>
    </source>
</evidence>
<accession>A0ABQ9E1H1</accession>
<dbReference type="PROSITE" id="PS50023">
    <property type="entry name" value="LIM_DOMAIN_2"/>
    <property type="match status" value="2"/>
</dbReference>
<sequence length="802" mass="90450">MPFKPPEQAKCPLCGKSVYAAEEKIAAGRKWHKFCFKCGMCNKMLESTTVAEHEGLVYCKQCHGRKFGPKGYGFGGGAGALSTETGAQFGNKECEMSNVPKQAHDWHKSCCNCAECHKSLDATTLNKHEGEIYCKGCYAKNFGPHGYGIVNLNFLTFIYLCINKVYCLDGDGAAIMHMGAFSTIGHASPANYKHVVFNNGAHDSTLLAVNEEEVIDCIQAMSTMEGPVLLEIKIAKGGPSMKGHVGNVYNQISCPKPKTKHVLSVFVLIFYLISPVCNLVTVKPSDILKLCNNTCFIATTEFTSSDALGVVQNLEDIVSKKLHSVLFGSVKITNFNWKHGHGLKLSDDEKDPEVLIFQKVDADRTCLLPTNVVKYPVVIPFRGNVVKGSLINFINDNCFTYINSNGNLNIQGLHRENILQNIFSVASISNLTTENLVKTKRVNSFDGNLSCEKGSRDCEHDANKQNNKVHNLYTNLNHEIPKCDKIKLPNKDEFFHKYLKLSKPVIIKDAISSWPALKKWTNQFLKNKFGDQDVHIKLTPGGEYEGVEQVNKWEDYTTFEIPEVVKQKLPFPDLVVVRPATMNIKFSEFIDLIENVSSKISKNISAYLEYSSIPDYLPQLEDDLKEMPFFEGILKREHLNIWLSDGNTLGKLHFDAFDNFLCQISGRKQVILFEPHENKKLYESHIPEAILSYNKVTGQFRRKKLLDSTSMVMSPVDISKIDFERFPEFSSTLPLNCTIDEGEVLFMPSYWWHEVQSFPNVTAKRNLAVNFWYEPFLTKEFPCAECKLDGDGILFLFNYFKG</sequence>
<evidence type="ECO:0000256" key="2">
    <source>
        <dbReference type="ARBA" id="ARBA00022833"/>
    </source>
</evidence>
<dbReference type="SUPFAM" id="SSF52518">
    <property type="entry name" value="Thiamin diphosphate-binding fold (THDP-binding)"/>
    <property type="match status" value="1"/>
</dbReference>
<keyword evidence="1 4" id="KW-0479">Metal-binding</keyword>
<evidence type="ECO:0000259" key="6">
    <source>
        <dbReference type="PROSITE" id="PS51184"/>
    </source>
</evidence>
<dbReference type="PANTHER" id="PTHR12461:SF83">
    <property type="entry name" value="JMJC DOMAIN-CONTAINING PROTEIN"/>
    <property type="match status" value="1"/>
</dbReference>
<dbReference type="EMBL" id="JARBDR010000921">
    <property type="protein sequence ID" value="KAJ8299122.1"/>
    <property type="molecule type" value="Genomic_DNA"/>
</dbReference>
<keyword evidence="8" id="KW-1185">Reference proteome</keyword>
<dbReference type="PROSITE" id="PS00478">
    <property type="entry name" value="LIM_DOMAIN_1"/>
    <property type="match status" value="1"/>
</dbReference>
<feature type="domain" description="LIM zinc-binding" evidence="5">
    <location>
        <begin position="80"/>
        <end position="144"/>
    </location>
</feature>
<evidence type="ECO:0000259" key="5">
    <source>
        <dbReference type="PROSITE" id="PS50023"/>
    </source>
</evidence>
<dbReference type="Gene3D" id="3.40.50.970">
    <property type="match status" value="1"/>
</dbReference>
<dbReference type="InterPro" id="IPR041667">
    <property type="entry name" value="Cupin_8"/>
</dbReference>
<gene>
    <name evidence="7" type="ORF">KUTeg_023182</name>
</gene>
<feature type="domain" description="LIM zinc-binding" evidence="5">
    <location>
        <begin position="9"/>
        <end position="69"/>
    </location>
</feature>
<dbReference type="Gene3D" id="2.10.110.10">
    <property type="entry name" value="Cysteine Rich Protein"/>
    <property type="match status" value="2"/>
</dbReference>
<proteinExistence type="predicted"/>
<dbReference type="PROSITE" id="PS51184">
    <property type="entry name" value="JMJC"/>
    <property type="match status" value="1"/>
</dbReference>
<dbReference type="InterPro" id="IPR029061">
    <property type="entry name" value="THDP-binding"/>
</dbReference>
<dbReference type="PANTHER" id="PTHR12461">
    <property type="entry name" value="HYPOXIA-INDUCIBLE FACTOR 1 ALPHA INHIBITOR-RELATED"/>
    <property type="match status" value="1"/>
</dbReference>